<protein>
    <recommendedName>
        <fullName evidence="2">DUF4124 domain-containing protein</fullName>
    </recommendedName>
</protein>
<keyword evidence="1" id="KW-0732">Signal</keyword>
<reference evidence="4" key="1">
    <citation type="submission" date="2016-10" db="EMBL/GenBank/DDBJ databases">
        <authorList>
            <person name="Varghese N."/>
            <person name="Submissions S."/>
        </authorList>
    </citation>
    <scope>NUCLEOTIDE SEQUENCE [LARGE SCALE GENOMIC DNA]</scope>
    <source>
        <strain evidence="4">CGMCC 1.7062</strain>
    </source>
</reference>
<evidence type="ECO:0000259" key="2">
    <source>
        <dbReference type="Pfam" id="PF13511"/>
    </source>
</evidence>
<feature type="signal peptide" evidence="1">
    <location>
        <begin position="1"/>
        <end position="18"/>
    </location>
</feature>
<evidence type="ECO:0000256" key="1">
    <source>
        <dbReference type="SAM" id="SignalP"/>
    </source>
</evidence>
<sequence length="174" mass="18798">MKLPLIAILLVLSSVLSASDVYTWTDQHGVVHFSDTAGHPQAERIVLPNITPSQAQTVPLGGTATSSVDSQSLPTQSELLKVQIISPLHDATLRSNPGFIEVIAQLSGQLAVEQSLQLLLDERPYGAPKVTPHWSLKYIDRGTHTISIQVMQNGTVIASSETITVHLHRASVQQ</sequence>
<keyword evidence="4" id="KW-1185">Reference proteome</keyword>
<dbReference type="Proteomes" id="UP000236721">
    <property type="component" value="Unassembled WGS sequence"/>
</dbReference>
<organism evidence="3 4">
    <name type="scientific">Vibrio hangzhouensis</name>
    <dbReference type="NCBI Taxonomy" id="462991"/>
    <lineage>
        <taxon>Bacteria</taxon>
        <taxon>Pseudomonadati</taxon>
        <taxon>Pseudomonadota</taxon>
        <taxon>Gammaproteobacteria</taxon>
        <taxon>Vibrionales</taxon>
        <taxon>Vibrionaceae</taxon>
        <taxon>Vibrio</taxon>
    </lineage>
</organism>
<dbReference type="EMBL" id="FNVG01000036">
    <property type="protein sequence ID" value="SEG70939.1"/>
    <property type="molecule type" value="Genomic_DNA"/>
</dbReference>
<gene>
    <name evidence="3" type="ORF">SAMN04488244_13619</name>
</gene>
<name>A0A1H6CD50_9VIBR</name>
<evidence type="ECO:0000313" key="4">
    <source>
        <dbReference type="Proteomes" id="UP000236721"/>
    </source>
</evidence>
<evidence type="ECO:0000313" key="3">
    <source>
        <dbReference type="EMBL" id="SEG70939.1"/>
    </source>
</evidence>
<dbReference type="RefSeq" id="WP_103882387.1">
    <property type="nucleotide sequence ID" value="NZ_FNVG01000036.1"/>
</dbReference>
<feature type="domain" description="DUF4124" evidence="2">
    <location>
        <begin position="9"/>
        <end position="57"/>
    </location>
</feature>
<dbReference type="InterPro" id="IPR025392">
    <property type="entry name" value="DUF4124"/>
</dbReference>
<dbReference type="OrthoDB" id="7062774at2"/>
<proteinExistence type="predicted"/>
<accession>A0A1H6CD50</accession>
<dbReference type="AlphaFoldDB" id="A0A1H6CD50"/>
<feature type="chain" id="PRO_5009294712" description="DUF4124 domain-containing protein" evidence="1">
    <location>
        <begin position="19"/>
        <end position="174"/>
    </location>
</feature>
<dbReference type="Pfam" id="PF13511">
    <property type="entry name" value="DUF4124"/>
    <property type="match status" value="1"/>
</dbReference>